<keyword evidence="1" id="KW-0472">Membrane</keyword>
<comment type="caution">
    <text evidence="2">The sequence shown here is derived from an EMBL/GenBank/DDBJ whole genome shotgun (WGS) entry which is preliminary data.</text>
</comment>
<gene>
    <name evidence="2" type="ORF">F2Q70_00040443</name>
</gene>
<dbReference type="AlphaFoldDB" id="A0A8S9K800"/>
<feature type="transmembrane region" description="Helical" evidence="1">
    <location>
        <begin position="83"/>
        <end position="104"/>
    </location>
</feature>
<keyword evidence="1" id="KW-0812">Transmembrane</keyword>
<keyword evidence="1" id="KW-1133">Transmembrane helix</keyword>
<protein>
    <submittedName>
        <fullName evidence="2">Uncharacterized protein</fullName>
    </submittedName>
</protein>
<name>A0A8S9K800_BRACR</name>
<dbReference type="EMBL" id="QGKY02000190">
    <property type="protein sequence ID" value="KAF2590744.1"/>
    <property type="molecule type" value="Genomic_DNA"/>
</dbReference>
<evidence type="ECO:0000313" key="2">
    <source>
        <dbReference type="EMBL" id="KAF2590744.1"/>
    </source>
</evidence>
<proteinExistence type="predicted"/>
<accession>A0A8S9K800</accession>
<sequence length="109" mass="12797">MIGGFQKSKRIRNVSILECGTHQCRRLPRLRVPRRTPEVYTDILEGDNNVKQIFGVQRFRLRCDLACFLRDYSLMSFGDLWNGLRVCLPLMDVILVMTSFYILLLSHFD</sequence>
<reference evidence="2" key="1">
    <citation type="submission" date="2019-12" db="EMBL/GenBank/DDBJ databases">
        <title>Genome sequencing and annotation of Brassica cretica.</title>
        <authorList>
            <person name="Studholme D.J."/>
            <person name="Sarris P.F."/>
        </authorList>
    </citation>
    <scope>NUCLEOTIDE SEQUENCE</scope>
    <source>
        <strain evidence="2">PFS-102/07</strain>
        <tissue evidence="2">Leaf</tissue>
    </source>
</reference>
<organism evidence="2">
    <name type="scientific">Brassica cretica</name>
    <name type="common">Mustard</name>
    <dbReference type="NCBI Taxonomy" id="69181"/>
    <lineage>
        <taxon>Eukaryota</taxon>
        <taxon>Viridiplantae</taxon>
        <taxon>Streptophyta</taxon>
        <taxon>Embryophyta</taxon>
        <taxon>Tracheophyta</taxon>
        <taxon>Spermatophyta</taxon>
        <taxon>Magnoliopsida</taxon>
        <taxon>eudicotyledons</taxon>
        <taxon>Gunneridae</taxon>
        <taxon>Pentapetalae</taxon>
        <taxon>rosids</taxon>
        <taxon>malvids</taxon>
        <taxon>Brassicales</taxon>
        <taxon>Brassicaceae</taxon>
        <taxon>Brassiceae</taxon>
        <taxon>Brassica</taxon>
    </lineage>
</organism>
<evidence type="ECO:0000256" key="1">
    <source>
        <dbReference type="SAM" id="Phobius"/>
    </source>
</evidence>